<dbReference type="PROSITE" id="PS00572">
    <property type="entry name" value="GLYCOSYL_HYDROL_F1_1"/>
    <property type="match status" value="1"/>
</dbReference>
<name>V5I949_ANOGL</name>
<dbReference type="EMBL" id="GALX01003555">
    <property type="protein sequence ID" value="JAB64911.1"/>
    <property type="molecule type" value="Transcribed_RNA"/>
</dbReference>
<gene>
    <name evidence="11" type="primary">MYRO1</name>
</gene>
<evidence type="ECO:0000256" key="2">
    <source>
        <dbReference type="ARBA" id="ARBA00011738"/>
    </source>
</evidence>
<feature type="signal peptide" evidence="10">
    <location>
        <begin position="1"/>
        <end position="18"/>
    </location>
</feature>
<dbReference type="InterPro" id="IPR001360">
    <property type="entry name" value="Glyco_hydro_1"/>
</dbReference>
<keyword evidence="4 9" id="KW-0378">Hydrolase</keyword>
<sequence length="501" mass="57749">MRVLFVLVFSCLLATCFADDLDDYEINNNTFSEDFLFGTATSAYQVEGAWDEDGKGENIWDRLTHTTELIKDKSTGDIACDSYHKYKEDVALLKDLGVSHYRFSLSWSRILPTGFANKVNTAGVTYYKNLIKELKDNDIEPFVTIFHWDTPQPIHDAGGWTSEFVVDWFADYARVVFELFGEDVKYWLTFNEPKQTCHEGYGSAKKAPAISSPGVGEYLCTHNLLKAHARAWHIYDEEFRSTQNGKISIVIDTPWYEPATEDDEDAAERKRQFVFGWYANPIFNGDYPEIMKTRIAERSELEGFGESRLPAFTKDEIDYIKGTYDYLGLNSYSSYMVKTDPEPDIGSPSWDDDTGIYEYQLDDWIPAASDWVRVTPWGMRKLLAWVKKTYNNPAIIITENGFSDNGTYGDDATRILYYQTYLSNVLDAIIEDEVNVFGYTVWSLLDNMEWMVGYTEKFGLYQVDFSSKNRTRTAKPSVDYYKKVIQTRCLVDTCETDTKKR</sequence>
<evidence type="ECO:0000256" key="4">
    <source>
        <dbReference type="ARBA" id="ARBA00022801"/>
    </source>
</evidence>
<dbReference type="InterPro" id="IPR017853">
    <property type="entry name" value="GH"/>
</dbReference>
<comment type="subunit">
    <text evidence="2">Homodimer.</text>
</comment>
<evidence type="ECO:0000256" key="9">
    <source>
        <dbReference type="RuleBase" id="RU004468"/>
    </source>
</evidence>
<keyword evidence="5" id="KW-0325">Glycoprotein</keyword>
<keyword evidence="10" id="KW-0732">Signal</keyword>
<accession>V5I949</accession>
<dbReference type="PROSITE" id="PS00653">
    <property type="entry name" value="GLYCOSYL_HYDROL_F1_2"/>
    <property type="match status" value="1"/>
</dbReference>
<evidence type="ECO:0000256" key="8">
    <source>
        <dbReference type="RuleBase" id="RU003690"/>
    </source>
</evidence>
<dbReference type="Pfam" id="PF00232">
    <property type="entry name" value="Glyco_hydro_1"/>
    <property type="match status" value="1"/>
</dbReference>
<dbReference type="SUPFAM" id="SSF51445">
    <property type="entry name" value="(Trans)glycosidases"/>
    <property type="match status" value="1"/>
</dbReference>
<feature type="active site" description="Nucleophile" evidence="7">
    <location>
        <position position="399"/>
    </location>
</feature>
<dbReference type="Gene3D" id="3.20.20.80">
    <property type="entry name" value="Glycosidases"/>
    <property type="match status" value="1"/>
</dbReference>
<evidence type="ECO:0000256" key="7">
    <source>
        <dbReference type="PROSITE-ProRule" id="PRU10055"/>
    </source>
</evidence>
<feature type="chain" id="PRO_5004738546" description="beta-glucosidase" evidence="10">
    <location>
        <begin position="19"/>
        <end position="501"/>
    </location>
</feature>
<evidence type="ECO:0000256" key="3">
    <source>
        <dbReference type="ARBA" id="ARBA00012744"/>
    </source>
</evidence>
<keyword evidence="6 9" id="KW-0326">Glycosidase</keyword>
<organism evidence="11">
    <name type="scientific">Anoplophora glabripennis</name>
    <name type="common">Asian longhorn beetle</name>
    <name type="synonym">Anoplophora nobilis</name>
    <dbReference type="NCBI Taxonomy" id="217634"/>
    <lineage>
        <taxon>Eukaryota</taxon>
        <taxon>Metazoa</taxon>
        <taxon>Ecdysozoa</taxon>
        <taxon>Arthropoda</taxon>
        <taxon>Hexapoda</taxon>
        <taxon>Insecta</taxon>
        <taxon>Pterygota</taxon>
        <taxon>Neoptera</taxon>
        <taxon>Endopterygota</taxon>
        <taxon>Coleoptera</taxon>
        <taxon>Polyphaga</taxon>
        <taxon>Cucujiformia</taxon>
        <taxon>Chrysomeloidea</taxon>
        <taxon>Cerambycidae</taxon>
        <taxon>Lamiinae</taxon>
        <taxon>Lamiini</taxon>
        <taxon>Anoplophora</taxon>
    </lineage>
</organism>
<dbReference type="GO" id="GO:0005975">
    <property type="term" value="P:carbohydrate metabolic process"/>
    <property type="evidence" value="ECO:0007669"/>
    <property type="project" value="InterPro"/>
</dbReference>
<evidence type="ECO:0000313" key="11">
    <source>
        <dbReference type="EMBL" id="JAB64911.1"/>
    </source>
</evidence>
<dbReference type="EC" id="3.2.1.21" evidence="3"/>
<evidence type="ECO:0000256" key="10">
    <source>
        <dbReference type="SAM" id="SignalP"/>
    </source>
</evidence>
<dbReference type="PANTHER" id="PTHR10353:SF36">
    <property type="entry name" value="LP05116P"/>
    <property type="match status" value="1"/>
</dbReference>
<dbReference type="InterPro" id="IPR033132">
    <property type="entry name" value="GH_1_N_CS"/>
</dbReference>
<dbReference type="GO" id="GO:0008422">
    <property type="term" value="F:beta-glucosidase activity"/>
    <property type="evidence" value="ECO:0007669"/>
    <property type="project" value="TreeGrafter"/>
</dbReference>
<dbReference type="AlphaFoldDB" id="V5I949"/>
<proteinExistence type="inferred from homology"/>
<evidence type="ECO:0000256" key="6">
    <source>
        <dbReference type="ARBA" id="ARBA00023295"/>
    </source>
</evidence>
<dbReference type="PRINTS" id="PR00131">
    <property type="entry name" value="GLHYDRLASE1"/>
</dbReference>
<evidence type="ECO:0000256" key="5">
    <source>
        <dbReference type="ARBA" id="ARBA00023180"/>
    </source>
</evidence>
<dbReference type="PANTHER" id="PTHR10353">
    <property type="entry name" value="GLYCOSYL HYDROLASE"/>
    <property type="match status" value="1"/>
</dbReference>
<dbReference type="InterPro" id="IPR018120">
    <property type="entry name" value="Glyco_hydro_1_AS"/>
</dbReference>
<dbReference type="FunFam" id="3.20.20.80:FF:000013">
    <property type="entry name" value="lactase-phlorizin hydrolase"/>
    <property type="match status" value="1"/>
</dbReference>
<evidence type="ECO:0000256" key="1">
    <source>
        <dbReference type="ARBA" id="ARBA00010838"/>
    </source>
</evidence>
<comment type="similarity">
    <text evidence="1 8">Belongs to the glycosyl hydrolase 1 family.</text>
</comment>
<protein>
    <recommendedName>
        <fullName evidence="3">beta-glucosidase</fullName>
        <ecNumber evidence="3">3.2.1.21</ecNumber>
    </recommendedName>
</protein>
<reference evidence="11" key="1">
    <citation type="submission" date="2013-07" db="EMBL/GenBank/DDBJ databases">
        <title>Midgut Transcriptome Profiling of Anoplphora glabripennis, a Lignocellulose Degrading, Wood-Boring Cerambycid.</title>
        <authorList>
            <person name="Scully E.D."/>
            <person name="Hoover K."/>
            <person name="Carlson J.E."/>
            <person name="Tien M."/>
            <person name="Geib S.M."/>
        </authorList>
    </citation>
    <scope>NUCLEOTIDE SEQUENCE</scope>
</reference>